<reference evidence="1" key="1">
    <citation type="journal article" date="2007" name="Science">
        <title>Draft genome of the filarial nematode parasite Brugia malayi.</title>
        <authorList>
            <person name="Ghedin E."/>
            <person name="Wang S."/>
            <person name="Spiro D."/>
            <person name="Caler E."/>
            <person name="Zhao Q."/>
            <person name="Crabtree J."/>
            <person name="Allen J.E."/>
            <person name="Delcher A.L."/>
            <person name="Guiliano D.B."/>
            <person name="Miranda-Saavedra D."/>
            <person name="Angiuoli S.V."/>
            <person name="Creasy T."/>
            <person name="Amedeo P."/>
            <person name="Haas B."/>
            <person name="El-Sayed N.M."/>
            <person name="Wortman J.R."/>
            <person name="Feldblyum T."/>
            <person name="Tallon L."/>
            <person name="Schatz M."/>
            <person name="Shumway M."/>
            <person name="Koo H."/>
            <person name="Salzberg S.L."/>
            <person name="Schobel S."/>
            <person name="Pertea M."/>
            <person name="Pop M."/>
            <person name="White O."/>
            <person name="Barton G.J."/>
            <person name="Carlow C.K."/>
            <person name="Crawford M.J."/>
            <person name="Daub J."/>
            <person name="Dimmic M.W."/>
            <person name="Estes C.F."/>
            <person name="Foster J.M."/>
            <person name="Ganatra M."/>
            <person name="Gregory W.F."/>
            <person name="Johnson N.M."/>
            <person name="Jin J."/>
            <person name="Komuniecki R."/>
            <person name="Korf I."/>
            <person name="Kumar S."/>
            <person name="Laney S."/>
            <person name="Li B.W."/>
            <person name="Li W."/>
            <person name="Lindblom T.H."/>
            <person name="Lustigman S."/>
            <person name="Ma D."/>
            <person name="Maina C.V."/>
            <person name="Martin D.M."/>
            <person name="McCarter J.P."/>
            <person name="McReynolds L."/>
            <person name="Mitreva M."/>
            <person name="Nutman T.B."/>
            <person name="Parkinson J."/>
            <person name="Peregrin-Alvarez J.M."/>
            <person name="Poole C."/>
            <person name="Ren Q."/>
            <person name="Saunders L."/>
            <person name="Sluder A.E."/>
            <person name="Smith K."/>
            <person name="Stanke M."/>
            <person name="Unnasch T.R."/>
            <person name="Ware J."/>
            <person name="Wei A.D."/>
            <person name="Weil G."/>
            <person name="Williams D.J."/>
            <person name="Zhang Y."/>
            <person name="Williams S.A."/>
            <person name="Fraser-Liggett C."/>
            <person name="Slatko B."/>
            <person name="Blaxter M.L."/>
            <person name="Scott A.L."/>
        </authorList>
    </citation>
    <scope>NUCLEOTIDE SEQUENCE</scope>
    <source>
        <strain evidence="1">FR3</strain>
    </source>
</reference>
<accession>A0A1I9GCE3</accession>
<proteinExistence type="predicted"/>
<name>A0A1I9GCE3_BRUMA</name>
<dbReference type="AlphaFoldDB" id="A0A1I9GCE3"/>
<gene>
    <name evidence="1" type="primary">Bm13054</name>
    <name evidence="1" type="ORF">BM_Bm13054</name>
</gene>
<evidence type="ECO:0000313" key="1">
    <source>
        <dbReference type="EMBL" id="CDQ08437.1"/>
    </source>
</evidence>
<protein>
    <submittedName>
        <fullName evidence="1">Bm13054</fullName>
    </submittedName>
</protein>
<sequence>MAVESFLSMQRMCRNADDNSARLHRQLILSKLLTSLNGEKIVAEDYWAKAVELENELRITNGSPFR</sequence>
<dbReference type="EMBL" id="LN856874">
    <property type="protein sequence ID" value="CDQ08437.1"/>
    <property type="molecule type" value="Genomic_DNA"/>
</dbReference>
<reference evidence="1" key="2">
    <citation type="submission" date="2012-12" db="EMBL/GenBank/DDBJ databases">
        <authorList>
            <consortium name="WormBase Consortium"/>
            <person name="Ghedin E."/>
            <person name="Paulini M."/>
        </authorList>
    </citation>
    <scope>NUCLEOTIDE SEQUENCE</scope>
    <source>
        <strain evidence="1">FR3</strain>
    </source>
</reference>
<organism evidence="1">
    <name type="scientific">Brugia malayi</name>
    <name type="common">Filarial nematode worm</name>
    <dbReference type="NCBI Taxonomy" id="6279"/>
    <lineage>
        <taxon>Eukaryota</taxon>
        <taxon>Metazoa</taxon>
        <taxon>Ecdysozoa</taxon>
        <taxon>Nematoda</taxon>
        <taxon>Chromadorea</taxon>
        <taxon>Rhabditida</taxon>
        <taxon>Spirurina</taxon>
        <taxon>Spiruromorpha</taxon>
        <taxon>Filarioidea</taxon>
        <taxon>Onchocercidae</taxon>
        <taxon>Brugia</taxon>
    </lineage>
</organism>